<evidence type="ECO:0000313" key="6">
    <source>
        <dbReference type="Proteomes" id="UP000735302"/>
    </source>
</evidence>
<feature type="domain" description="Exonuclease" evidence="4">
    <location>
        <begin position="90"/>
        <end position="274"/>
    </location>
</feature>
<evidence type="ECO:0000256" key="3">
    <source>
        <dbReference type="ARBA" id="ARBA00022839"/>
    </source>
</evidence>
<accession>A0AAV4AFP9</accession>
<dbReference type="InterPro" id="IPR047201">
    <property type="entry name" value="ERI-1_3'hExo-like"/>
</dbReference>
<comment type="caution">
    <text evidence="5">The sequence shown here is derived from an EMBL/GenBank/DDBJ whole genome shotgun (WGS) entry which is preliminary data.</text>
</comment>
<sequence length="282" mass="32330">MAPLLSIVMPADIECGGQSKTNYGFLEHPKVILIVKHGVPAYLHQGKGNISENTEPHQQLSLARRSVEKMAAMRMPDSSDARALNQNFDYFLVLDFEATCDNEKPPKPQEIIEFPVLKVNARTYAVDSIFHQYVRPLHNPHLTPFCTELTGIVQEMVDNQECFSEVMKNFNQWMESEGLLNPETRSIFVTCGDWDLKSMLPRQCETSNLPTKSYFKKWINIKKSYADITRTFPKGMMHMLTGLNLQHIGRHHSGIDDCRNIANIVVELMRQGYVFRENGRLQ</sequence>
<dbReference type="EMBL" id="BLXT01003746">
    <property type="protein sequence ID" value="GFO05084.1"/>
    <property type="molecule type" value="Genomic_DNA"/>
</dbReference>
<keyword evidence="1" id="KW-0540">Nuclease</keyword>
<dbReference type="Proteomes" id="UP000735302">
    <property type="component" value="Unassembled WGS sequence"/>
</dbReference>
<evidence type="ECO:0000256" key="1">
    <source>
        <dbReference type="ARBA" id="ARBA00022722"/>
    </source>
</evidence>
<keyword evidence="2" id="KW-0378">Hydrolase</keyword>
<dbReference type="InterPro" id="IPR013520">
    <property type="entry name" value="Ribonucl_H"/>
</dbReference>
<keyword evidence="3" id="KW-0269">Exonuclease</keyword>
<dbReference type="GO" id="GO:0003676">
    <property type="term" value="F:nucleic acid binding"/>
    <property type="evidence" value="ECO:0007669"/>
    <property type="project" value="InterPro"/>
</dbReference>
<gene>
    <name evidence="5" type="ORF">PoB_003158900</name>
</gene>
<dbReference type="PANTHER" id="PTHR23044:SF61">
    <property type="entry name" value="3'-5' EXORIBONUCLEASE 1-RELATED"/>
    <property type="match status" value="1"/>
</dbReference>
<name>A0AAV4AFP9_9GAST</name>
<dbReference type="AlphaFoldDB" id="A0AAV4AFP9"/>
<dbReference type="Pfam" id="PF00929">
    <property type="entry name" value="RNase_T"/>
    <property type="match status" value="1"/>
</dbReference>
<dbReference type="InterPro" id="IPR012337">
    <property type="entry name" value="RNaseH-like_sf"/>
</dbReference>
<organism evidence="5 6">
    <name type="scientific">Plakobranchus ocellatus</name>
    <dbReference type="NCBI Taxonomy" id="259542"/>
    <lineage>
        <taxon>Eukaryota</taxon>
        <taxon>Metazoa</taxon>
        <taxon>Spiralia</taxon>
        <taxon>Lophotrochozoa</taxon>
        <taxon>Mollusca</taxon>
        <taxon>Gastropoda</taxon>
        <taxon>Heterobranchia</taxon>
        <taxon>Euthyneura</taxon>
        <taxon>Panpulmonata</taxon>
        <taxon>Sacoglossa</taxon>
        <taxon>Placobranchoidea</taxon>
        <taxon>Plakobranchidae</taxon>
        <taxon>Plakobranchus</taxon>
    </lineage>
</organism>
<dbReference type="SUPFAM" id="SSF53098">
    <property type="entry name" value="Ribonuclease H-like"/>
    <property type="match status" value="1"/>
</dbReference>
<protein>
    <submittedName>
        <fullName evidence="5">Eri1 exoribonuclease 3</fullName>
    </submittedName>
</protein>
<dbReference type="SMART" id="SM00479">
    <property type="entry name" value="EXOIII"/>
    <property type="match status" value="1"/>
</dbReference>
<dbReference type="CDD" id="cd06133">
    <property type="entry name" value="ERI-1_3'hExo_like"/>
    <property type="match status" value="1"/>
</dbReference>
<reference evidence="5 6" key="1">
    <citation type="journal article" date="2021" name="Elife">
        <title>Chloroplast acquisition without the gene transfer in kleptoplastic sea slugs, Plakobranchus ocellatus.</title>
        <authorList>
            <person name="Maeda T."/>
            <person name="Takahashi S."/>
            <person name="Yoshida T."/>
            <person name="Shimamura S."/>
            <person name="Takaki Y."/>
            <person name="Nagai Y."/>
            <person name="Toyoda A."/>
            <person name="Suzuki Y."/>
            <person name="Arimoto A."/>
            <person name="Ishii H."/>
            <person name="Satoh N."/>
            <person name="Nishiyama T."/>
            <person name="Hasebe M."/>
            <person name="Maruyama T."/>
            <person name="Minagawa J."/>
            <person name="Obokata J."/>
            <person name="Shigenobu S."/>
        </authorList>
    </citation>
    <scope>NUCLEOTIDE SEQUENCE [LARGE SCALE GENOMIC DNA]</scope>
</reference>
<proteinExistence type="predicted"/>
<dbReference type="GO" id="GO:0000175">
    <property type="term" value="F:3'-5'-RNA exonuclease activity"/>
    <property type="evidence" value="ECO:0007669"/>
    <property type="project" value="InterPro"/>
</dbReference>
<dbReference type="InterPro" id="IPR051274">
    <property type="entry name" value="3-5_Exoribonuclease"/>
</dbReference>
<dbReference type="InterPro" id="IPR036397">
    <property type="entry name" value="RNaseH_sf"/>
</dbReference>
<dbReference type="PANTHER" id="PTHR23044">
    <property type="entry name" value="3'-5' EXONUCLEASE ERI1-RELATED"/>
    <property type="match status" value="1"/>
</dbReference>
<evidence type="ECO:0000256" key="2">
    <source>
        <dbReference type="ARBA" id="ARBA00022801"/>
    </source>
</evidence>
<evidence type="ECO:0000259" key="4">
    <source>
        <dbReference type="SMART" id="SM00479"/>
    </source>
</evidence>
<keyword evidence="6" id="KW-1185">Reference proteome</keyword>
<evidence type="ECO:0000313" key="5">
    <source>
        <dbReference type="EMBL" id="GFO05084.1"/>
    </source>
</evidence>
<dbReference type="Gene3D" id="3.30.420.10">
    <property type="entry name" value="Ribonuclease H-like superfamily/Ribonuclease H"/>
    <property type="match status" value="1"/>
</dbReference>